<keyword evidence="3" id="KW-1185">Reference proteome</keyword>
<evidence type="ECO:0000313" key="2">
    <source>
        <dbReference type="EMBL" id="UJO24975.1"/>
    </source>
</evidence>
<keyword evidence="2" id="KW-0489">Methyltransferase</keyword>
<keyword evidence="2" id="KW-0808">Transferase</keyword>
<dbReference type="InterPro" id="IPR029063">
    <property type="entry name" value="SAM-dependent_MTases_sf"/>
</dbReference>
<sequence length="250" mass="27869">MYVWKTFTNHGLRILDSGSAAGTWAFDVASKCTLSTHYFLSTDINSTIFLVESSKDFDFLQHDIRTPFPTNLHNSFDFAHQRNVLAGAYGTPLKQSGQNLTDTIEPGGWIQLIELDDDVLPESNGPAYTTFIKLVRHIMRMLGVPNIGAEFKPTLEAIGFVNVQEKIFRPHMWSRIVATAPHLCDASVEAPCGAVPQLLKANGRIPKPVNKLLIKIDTIRCTTMTVYHLALLILSFICTVMTTLLPLRIL</sequence>
<gene>
    <name evidence="2" type="ORF">CLAFUR5_14292</name>
</gene>
<protein>
    <submittedName>
        <fullName evidence="2">Methyltransferase psoC</fullName>
    </submittedName>
</protein>
<dbReference type="SUPFAM" id="SSF53335">
    <property type="entry name" value="S-adenosyl-L-methionine-dependent methyltransferases"/>
    <property type="match status" value="1"/>
</dbReference>
<dbReference type="AlphaFoldDB" id="A0A9Q8PLY9"/>
<keyword evidence="1" id="KW-1133">Transmembrane helix</keyword>
<dbReference type="GO" id="GO:0008168">
    <property type="term" value="F:methyltransferase activity"/>
    <property type="evidence" value="ECO:0007669"/>
    <property type="project" value="UniProtKB-KW"/>
</dbReference>
<accession>A0A9Q8PLY9</accession>
<feature type="transmembrane region" description="Helical" evidence="1">
    <location>
        <begin position="226"/>
        <end position="247"/>
    </location>
</feature>
<dbReference type="GeneID" id="71994170"/>
<dbReference type="OrthoDB" id="184880at2759"/>
<dbReference type="GO" id="GO:0032259">
    <property type="term" value="P:methylation"/>
    <property type="evidence" value="ECO:0007669"/>
    <property type="project" value="UniProtKB-KW"/>
</dbReference>
<dbReference type="Proteomes" id="UP000756132">
    <property type="component" value="Chromosome 13"/>
</dbReference>
<dbReference type="EMBL" id="CP090175">
    <property type="protein sequence ID" value="UJO24975.1"/>
    <property type="molecule type" value="Genomic_DNA"/>
</dbReference>
<proteinExistence type="predicted"/>
<keyword evidence="1" id="KW-0812">Transmembrane</keyword>
<keyword evidence="1" id="KW-0472">Membrane</keyword>
<dbReference type="RefSeq" id="XP_047769341.1">
    <property type="nucleotide sequence ID" value="XM_047913440.1"/>
</dbReference>
<evidence type="ECO:0000256" key="1">
    <source>
        <dbReference type="SAM" id="Phobius"/>
    </source>
</evidence>
<organism evidence="2 3">
    <name type="scientific">Passalora fulva</name>
    <name type="common">Tomato leaf mold</name>
    <name type="synonym">Cladosporium fulvum</name>
    <dbReference type="NCBI Taxonomy" id="5499"/>
    <lineage>
        <taxon>Eukaryota</taxon>
        <taxon>Fungi</taxon>
        <taxon>Dikarya</taxon>
        <taxon>Ascomycota</taxon>
        <taxon>Pezizomycotina</taxon>
        <taxon>Dothideomycetes</taxon>
        <taxon>Dothideomycetidae</taxon>
        <taxon>Mycosphaerellales</taxon>
        <taxon>Mycosphaerellaceae</taxon>
        <taxon>Fulvia</taxon>
    </lineage>
</organism>
<reference evidence="2" key="2">
    <citation type="journal article" date="2022" name="Microb. Genom.">
        <title>A chromosome-scale genome assembly of the tomato pathogen Cladosporium fulvum reveals a compartmentalized genome architecture and the presence of a dispensable chromosome.</title>
        <authorList>
            <person name="Zaccaron A.Z."/>
            <person name="Chen L.H."/>
            <person name="Samaras A."/>
            <person name="Stergiopoulos I."/>
        </authorList>
    </citation>
    <scope>NUCLEOTIDE SEQUENCE</scope>
    <source>
        <strain evidence="2">Race5_Kim</strain>
    </source>
</reference>
<name>A0A9Q8PLY9_PASFU</name>
<evidence type="ECO:0000313" key="3">
    <source>
        <dbReference type="Proteomes" id="UP000756132"/>
    </source>
</evidence>
<reference evidence="2" key="1">
    <citation type="submission" date="2021-12" db="EMBL/GenBank/DDBJ databases">
        <authorList>
            <person name="Zaccaron A."/>
            <person name="Stergiopoulos I."/>
        </authorList>
    </citation>
    <scope>NUCLEOTIDE SEQUENCE</scope>
    <source>
        <strain evidence="2">Race5_Kim</strain>
    </source>
</reference>
<dbReference type="Gene3D" id="3.40.50.150">
    <property type="entry name" value="Vaccinia Virus protein VP39"/>
    <property type="match status" value="1"/>
</dbReference>
<dbReference type="KEGG" id="ffu:CLAFUR5_14292"/>